<dbReference type="InterPro" id="IPR012793">
    <property type="entry name" value="PcaF"/>
</dbReference>
<evidence type="ECO:0000256" key="8">
    <source>
        <dbReference type="RuleBase" id="RU003557"/>
    </source>
</evidence>
<evidence type="ECO:0000256" key="7">
    <source>
        <dbReference type="PIRSR" id="PIRSR000429-1"/>
    </source>
</evidence>
<evidence type="ECO:0000259" key="9">
    <source>
        <dbReference type="Pfam" id="PF00108"/>
    </source>
</evidence>
<dbReference type="PROSITE" id="PS00737">
    <property type="entry name" value="THIOLASE_2"/>
    <property type="match status" value="1"/>
</dbReference>
<dbReference type="PROSITE" id="PS00099">
    <property type="entry name" value="THIOLASE_3"/>
    <property type="match status" value="1"/>
</dbReference>
<feature type="domain" description="Thiolase C-terminal" evidence="10">
    <location>
        <begin position="277"/>
        <end position="401"/>
    </location>
</feature>
<dbReference type="CDD" id="cd00751">
    <property type="entry name" value="thiolase"/>
    <property type="match status" value="1"/>
</dbReference>
<name>A0A8J7FK43_9GAMM</name>
<dbReference type="Pfam" id="PF02803">
    <property type="entry name" value="Thiolase_C"/>
    <property type="match status" value="1"/>
</dbReference>
<evidence type="ECO:0000313" key="12">
    <source>
        <dbReference type="Proteomes" id="UP000640333"/>
    </source>
</evidence>
<dbReference type="Proteomes" id="UP000640333">
    <property type="component" value="Unassembled WGS sequence"/>
</dbReference>
<evidence type="ECO:0000256" key="1">
    <source>
        <dbReference type="ARBA" id="ARBA00005211"/>
    </source>
</evidence>
<dbReference type="NCBIfam" id="TIGR02430">
    <property type="entry name" value="pcaF"/>
    <property type="match status" value="1"/>
</dbReference>
<dbReference type="NCBIfam" id="TIGR01930">
    <property type="entry name" value="AcCoA-C-Actrans"/>
    <property type="match status" value="1"/>
</dbReference>
<dbReference type="EC" id="2.3.1.174" evidence="3"/>
<evidence type="ECO:0000256" key="6">
    <source>
        <dbReference type="ARBA" id="ARBA00048527"/>
    </source>
</evidence>
<dbReference type="InterPro" id="IPR020615">
    <property type="entry name" value="Thiolase_acyl_enz_int_AS"/>
</dbReference>
<comment type="similarity">
    <text evidence="2 8">Belongs to the thiolase-like superfamily. Thiolase family.</text>
</comment>
<comment type="catalytic activity">
    <reaction evidence="6">
        <text>succinyl-CoA + acetyl-CoA = 3-oxoadipyl-CoA + CoA</text>
        <dbReference type="Rhea" id="RHEA:19481"/>
        <dbReference type="ChEBI" id="CHEBI:57287"/>
        <dbReference type="ChEBI" id="CHEBI:57288"/>
        <dbReference type="ChEBI" id="CHEBI:57292"/>
        <dbReference type="ChEBI" id="CHEBI:57348"/>
        <dbReference type="EC" id="2.3.1.174"/>
    </reaction>
</comment>
<dbReference type="GO" id="GO:0033812">
    <property type="term" value="F:3-oxoadipyl-CoA thiolase activity"/>
    <property type="evidence" value="ECO:0007669"/>
    <property type="project" value="UniProtKB-EC"/>
</dbReference>
<dbReference type="PROSITE" id="PS00098">
    <property type="entry name" value="THIOLASE_1"/>
    <property type="match status" value="1"/>
</dbReference>
<dbReference type="AlphaFoldDB" id="A0A8J7FK43"/>
<gene>
    <name evidence="11" type="primary">pcaF</name>
    <name evidence="11" type="ORF">IOQ59_03205</name>
</gene>
<organism evidence="11 12">
    <name type="scientific">Pontibacterium sinense</name>
    <dbReference type="NCBI Taxonomy" id="2781979"/>
    <lineage>
        <taxon>Bacteria</taxon>
        <taxon>Pseudomonadati</taxon>
        <taxon>Pseudomonadota</taxon>
        <taxon>Gammaproteobacteria</taxon>
        <taxon>Oceanospirillales</taxon>
        <taxon>Oceanospirillaceae</taxon>
        <taxon>Pontibacterium</taxon>
    </lineage>
</organism>
<reference evidence="11" key="1">
    <citation type="submission" date="2020-10" db="EMBL/GenBank/DDBJ databases">
        <title>Bacterium isolated from coastal waters sediment.</title>
        <authorList>
            <person name="Chen R.-J."/>
            <person name="Lu D.-C."/>
            <person name="Zhu K.-L."/>
            <person name="Du Z.-J."/>
        </authorList>
    </citation>
    <scope>NUCLEOTIDE SEQUENCE</scope>
    <source>
        <strain evidence="11">N1Y112</strain>
    </source>
</reference>
<comment type="pathway">
    <text evidence="1">Aromatic compound metabolism.</text>
</comment>
<evidence type="ECO:0000259" key="10">
    <source>
        <dbReference type="Pfam" id="PF02803"/>
    </source>
</evidence>
<evidence type="ECO:0000313" key="11">
    <source>
        <dbReference type="EMBL" id="MBE9396267.1"/>
    </source>
</evidence>
<dbReference type="InterPro" id="IPR020616">
    <property type="entry name" value="Thiolase_N"/>
</dbReference>
<dbReference type="GO" id="GO:0019619">
    <property type="term" value="P:3,4-dihydroxybenzoate catabolic process"/>
    <property type="evidence" value="ECO:0007669"/>
    <property type="project" value="InterPro"/>
</dbReference>
<dbReference type="Gene3D" id="3.40.47.10">
    <property type="match status" value="1"/>
</dbReference>
<feature type="active site" description="Proton acceptor" evidence="7">
    <location>
        <position position="358"/>
    </location>
</feature>
<dbReference type="FunFam" id="3.40.47.10:FF:000010">
    <property type="entry name" value="Acetyl-CoA acetyltransferase (Thiolase)"/>
    <property type="match status" value="1"/>
</dbReference>
<dbReference type="InterPro" id="IPR016039">
    <property type="entry name" value="Thiolase-like"/>
</dbReference>
<evidence type="ECO:0000256" key="3">
    <source>
        <dbReference type="ARBA" id="ARBA00012233"/>
    </source>
</evidence>
<evidence type="ECO:0000256" key="4">
    <source>
        <dbReference type="ARBA" id="ARBA00022679"/>
    </source>
</evidence>
<sequence>MKDAYICDAIRTPFGRYGGGLAPVRPDDLGAVPLKALMDRNPNVDWSSVDDVIYGNANQAGEDNRNVARMSTLLAGLPTSVPGTTINRLCGSGMDAIGMAARAIKSGETDLMIAGGCESMSRAPFVMGKAESAFSRNPNGLYDTTIGWRFINKKMKAEFGVDSMPETAENVAEDFNISREDQDLFAFRSQQKTAAAMEAGLFNEEICPVVIPQRKGDDVIVDTDEHPRASTTLEGLGKLRAPFREGGSVTAGNASGVNDGACALLIASKEAAEKNGLTPKARVVAMATAGLEPRIMGFGPAPASKKVLEKAGLTLDQMDVIELNEAFASQGLAVMRDLGLPDDAENVNPNGGAISLGHPLGASGARLVTTAMYQLHRTGGRYALCTMCIGVGQGIAIIIERV</sequence>
<dbReference type="PANTHER" id="PTHR18919">
    <property type="entry name" value="ACETYL-COA C-ACYLTRANSFERASE"/>
    <property type="match status" value="1"/>
</dbReference>
<dbReference type="Pfam" id="PF00108">
    <property type="entry name" value="Thiolase_N"/>
    <property type="match status" value="1"/>
</dbReference>
<dbReference type="NCBIfam" id="NF006551">
    <property type="entry name" value="PRK09050.1"/>
    <property type="match status" value="1"/>
</dbReference>
<dbReference type="SUPFAM" id="SSF53901">
    <property type="entry name" value="Thiolase-like"/>
    <property type="match status" value="2"/>
</dbReference>
<dbReference type="InterPro" id="IPR002155">
    <property type="entry name" value="Thiolase"/>
</dbReference>
<feature type="active site" description="Acyl-thioester intermediate" evidence="7">
    <location>
        <position position="90"/>
    </location>
</feature>
<proteinExistence type="inferred from homology"/>
<accession>A0A8J7FK43</accession>
<dbReference type="RefSeq" id="WP_193951813.1">
    <property type="nucleotide sequence ID" value="NZ_JADEYS010000002.1"/>
</dbReference>
<comment type="caution">
    <text evidence="11">The sequence shown here is derived from an EMBL/GenBank/DDBJ whole genome shotgun (WGS) entry which is preliminary data.</text>
</comment>
<dbReference type="EMBL" id="JADEYS010000002">
    <property type="protein sequence ID" value="MBE9396267.1"/>
    <property type="molecule type" value="Genomic_DNA"/>
</dbReference>
<keyword evidence="4 8" id="KW-0808">Transferase</keyword>
<keyword evidence="5 8" id="KW-0012">Acyltransferase</keyword>
<feature type="active site" description="Proton acceptor" evidence="7">
    <location>
        <position position="388"/>
    </location>
</feature>
<dbReference type="PANTHER" id="PTHR18919:SF12">
    <property type="entry name" value="ACYLTRANSFERASE RV0859-RELATED"/>
    <property type="match status" value="1"/>
</dbReference>
<dbReference type="InterPro" id="IPR020610">
    <property type="entry name" value="Thiolase_AS"/>
</dbReference>
<dbReference type="InterPro" id="IPR020617">
    <property type="entry name" value="Thiolase_C"/>
</dbReference>
<keyword evidence="12" id="KW-1185">Reference proteome</keyword>
<feature type="domain" description="Thiolase N-terminal" evidence="9">
    <location>
        <begin position="5"/>
        <end position="269"/>
    </location>
</feature>
<dbReference type="PIRSF" id="PIRSF000429">
    <property type="entry name" value="Ac-CoA_Ac_transf"/>
    <property type="match status" value="1"/>
</dbReference>
<evidence type="ECO:0000256" key="2">
    <source>
        <dbReference type="ARBA" id="ARBA00010982"/>
    </source>
</evidence>
<evidence type="ECO:0000256" key="5">
    <source>
        <dbReference type="ARBA" id="ARBA00023315"/>
    </source>
</evidence>
<dbReference type="InterPro" id="IPR020613">
    <property type="entry name" value="Thiolase_CS"/>
</dbReference>
<protein>
    <recommendedName>
        <fullName evidence="3">3-oxoadipyl-CoA thiolase</fullName>
        <ecNumber evidence="3">2.3.1.174</ecNumber>
    </recommendedName>
</protein>